<dbReference type="GO" id="GO:0050982">
    <property type="term" value="P:detection of mechanical stimulus"/>
    <property type="evidence" value="ECO:0007669"/>
    <property type="project" value="TreeGrafter"/>
</dbReference>
<dbReference type="AlphaFoldDB" id="A0AAV2SH49"/>
<feature type="non-terminal residue" evidence="2">
    <location>
        <position position="1"/>
    </location>
</feature>
<name>A0AAV2SH49_MEGNR</name>
<organism evidence="2 3">
    <name type="scientific">Meganyctiphanes norvegica</name>
    <name type="common">Northern krill</name>
    <name type="synonym">Thysanopoda norvegica</name>
    <dbReference type="NCBI Taxonomy" id="48144"/>
    <lineage>
        <taxon>Eukaryota</taxon>
        <taxon>Metazoa</taxon>
        <taxon>Ecdysozoa</taxon>
        <taxon>Arthropoda</taxon>
        <taxon>Crustacea</taxon>
        <taxon>Multicrustacea</taxon>
        <taxon>Malacostraca</taxon>
        <taxon>Eumalacostraca</taxon>
        <taxon>Eucarida</taxon>
        <taxon>Euphausiacea</taxon>
        <taxon>Euphausiidae</taxon>
        <taxon>Meganyctiphanes</taxon>
    </lineage>
</organism>
<dbReference type="PANTHER" id="PTHR10877">
    <property type="entry name" value="POLYCYSTIN FAMILY MEMBER"/>
    <property type="match status" value="1"/>
</dbReference>
<dbReference type="GO" id="GO:0005262">
    <property type="term" value="F:calcium channel activity"/>
    <property type="evidence" value="ECO:0007669"/>
    <property type="project" value="TreeGrafter"/>
</dbReference>
<accession>A0AAV2SH49</accession>
<dbReference type="Proteomes" id="UP001497623">
    <property type="component" value="Unassembled WGS sequence"/>
</dbReference>
<keyword evidence="1" id="KW-1133">Transmembrane helix</keyword>
<evidence type="ECO:0008006" key="4">
    <source>
        <dbReference type="Google" id="ProtNLM"/>
    </source>
</evidence>
<feature type="transmembrane region" description="Helical" evidence="1">
    <location>
        <begin position="176"/>
        <end position="202"/>
    </location>
</feature>
<dbReference type="InterPro" id="IPR051223">
    <property type="entry name" value="Polycystin"/>
</dbReference>
<feature type="transmembrane region" description="Helical" evidence="1">
    <location>
        <begin position="91"/>
        <end position="115"/>
    </location>
</feature>
<dbReference type="PRINTS" id="PR00500">
    <property type="entry name" value="POLYCYSTIN1"/>
</dbReference>
<dbReference type="PANTHER" id="PTHR10877:SF150">
    <property type="entry name" value="REJ DOMAIN-CONTAINING PROTEIN"/>
    <property type="match status" value="1"/>
</dbReference>
<reference evidence="2 3" key="1">
    <citation type="submission" date="2024-05" db="EMBL/GenBank/DDBJ databases">
        <authorList>
            <person name="Wallberg A."/>
        </authorList>
    </citation>
    <scope>NUCLEOTIDE SEQUENCE [LARGE SCALE GENOMIC DNA]</scope>
</reference>
<proteinExistence type="predicted"/>
<protein>
    <recommendedName>
        <fullName evidence="4">Polycystic kidney disease protein 1-like 2</fullName>
    </recommendedName>
</protein>
<evidence type="ECO:0000313" key="2">
    <source>
        <dbReference type="EMBL" id="CAL4190559.1"/>
    </source>
</evidence>
<dbReference type="InterPro" id="IPR000434">
    <property type="entry name" value="PC1"/>
</dbReference>
<dbReference type="EMBL" id="CAXKWB010066942">
    <property type="protein sequence ID" value="CAL4190559.1"/>
    <property type="molecule type" value="Genomic_DNA"/>
</dbReference>
<sequence>QVDRLIPVAGKEQSTEFKHLFNTTTTKSISDGHLWFSVFLRPPRSRFTRCQRVVSCFALLYLSMLVNMMWYERVPDQPSNGLNVGPFTLTLEQVGVGIMSNLIVFPVSFLIIIFFRKARPKNLRKSRIEEALERSKAKRSINGSQVSLTISEQSSSTISSDIKNDKKKARKKKFTLPWWFQIIGWLLALICMGVSSFFLTLYGIQLGNNKTTKWFISLCFSFFSSLLFVQPFKIFITAMFISCIFKSGNLDEDDADEDEEDPCLEQDEDWLHAKADNGYRYKSIDRKRMDCKKIDEETLKKLREKRRKENEMWNIIIEIFTYSMFLWIFMLISYGQRDPNIYFHVYQKAFLHIG</sequence>
<feature type="non-terminal residue" evidence="2">
    <location>
        <position position="354"/>
    </location>
</feature>
<comment type="caution">
    <text evidence="2">The sequence shown here is derived from an EMBL/GenBank/DDBJ whole genome shotgun (WGS) entry which is preliminary data.</text>
</comment>
<evidence type="ECO:0000256" key="1">
    <source>
        <dbReference type="SAM" id="Phobius"/>
    </source>
</evidence>
<keyword evidence="1" id="KW-0472">Membrane</keyword>
<keyword evidence="3" id="KW-1185">Reference proteome</keyword>
<gene>
    <name evidence="2" type="ORF">MNOR_LOCUS36481</name>
</gene>
<keyword evidence="1" id="KW-0812">Transmembrane</keyword>
<feature type="transmembrane region" description="Helical" evidence="1">
    <location>
        <begin position="214"/>
        <end position="236"/>
    </location>
</feature>
<dbReference type="GO" id="GO:0016020">
    <property type="term" value="C:membrane"/>
    <property type="evidence" value="ECO:0007669"/>
    <property type="project" value="InterPro"/>
</dbReference>
<evidence type="ECO:0000313" key="3">
    <source>
        <dbReference type="Proteomes" id="UP001497623"/>
    </source>
</evidence>
<feature type="transmembrane region" description="Helical" evidence="1">
    <location>
        <begin position="312"/>
        <end position="334"/>
    </location>
</feature>
<feature type="transmembrane region" description="Helical" evidence="1">
    <location>
        <begin position="53"/>
        <end position="71"/>
    </location>
</feature>